<proteinExistence type="predicted"/>
<dbReference type="InterPro" id="IPR009057">
    <property type="entry name" value="Homeodomain-like_sf"/>
</dbReference>
<dbReference type="KEGG" id="ahb:bsdtb5_29360"/>
<dbReference type="InterPro" id="IPR001647">
    <property type="entry name" value="HTH_TetR"/>
</dbReference>
<dbReference type="EMBL" id="AP024169">
    <property type="protein sequence ID" value="BCN31641.1"/>
    <property type="molecule type" value="Genomic_DNA"/>
</dbReference>
<feature type="DNA-binding region" description="H-T-H motif" evidence="2">
    <location>
        <begin position="25"/>
        <end position="44"/>
    </location>
</feature>
<sequence length="187" mass="21908">MNNTKEHIVKSFNILLETTTLEKITVDMILNHCGISKSTFYRTFIDKYDVMNYNYKLLIDNFIQCGLGNSWKDLYFRIFLFADKNNALLRNAFKTSGTNSFSNFVHDYSCLILEKSFLKYYNVDTLTIRTKYEISFFCSGCVDLLRQWVFDINMSLEETSQIAYDFMPNNLKPIWGCAIDLDTEIAN</sequence>
<keyword evidence="1 2" id="KW-0238">DNA-binding</keyword>
<evidence type="ECO:0000259" key="3">
    <source>
        <dbReference type="PROSITE" id="PS50977"/>
    </source>
</evidence>
<dbReference type="RefSeq" id="WP_271712749.1">
    <property type="nucleotide sequence ID" value="NZ_AP024169.1"/>
</dbReference>
<evidence type="ECO:0000256" key="2">
    <source>
        <dbReference type="PROSITE-ProRule" id="PRU00335"/>
    </source>
</evidence>
<protein>
    <recommendedName>
        <fullName evidence="3">HTH tetR-type domain-containing protein</fullName>
    </recommendedName>
</protein>
<dbReference type="PROSITE" id="PS50977">
    <property type="entry name" value="HTH_TETR_2"/>
    <property type="match status" value="1"/>
</dbReference>
<accession>A0A7R7IE57</accession>
<dbReference type="InterPro" id="IPR050624">
    <property type="entry name" value="HTH-type_Tx_Regulator"/>
</dbReference>
<name>A0A7R7IE57_9FIRM</name>
<dbReference type="AlphaFoldDB" id="A0A7R7IE57"/>
<feature type="domain" description="HTH tetR-type" evidence="3">
    <location>
        <begin position="2"/>
        <end position="62"/>
    </location>
</feature>
<gene>
    <name evidence="4" type="ORF">bsdtb5_29360</name>
</gene>
<dbReference type="PANTHER" id="PTHR43479">
    <property type="entry name" value="ACREF/ENVCD OPERON REPRESSOR-RELATED"/>
    <property type="match status" value="1"/>
</dbReference>
<dbReference type="InterPro" id="IPR039532">
    <property type="entry name" value="TetR_C_Firmicutes"/>
</dbReference>
<keyword evidence="5" id="KW-1185">Reference proteome</keyword>
<dbReference type="PANTHER" id="PTHR43479:SF7">
    <property type="entry name" value="TETR-FAMILY TRANSCRIPTIONAL REGULATOR"/>
    <property type="match status" value="1"/>
</dbReference>
<organism evidence="4 5">
    <name type="scientific">Anaeromicropila herbilytica</name>
    <dbReference type="NCBI Taxonomy" id="2785025"/>
    <lineage>
        <taxon>Bacteria</taxon>
        <taxon>Bacillati</taxon>
        <taxon>Bacillota</taxon>
        <taxon>Clostridia</taxon>
        <taxon>Lachnospirales</taxon>
        <taxon>Lachnospiraceae</taxon>
        <taxon>Anaeromicropila</taxon>
    </lineage>
</organism>
<evidence type="ECO:0000313" key="5">
    <source>
        <dbReference type="Proteomes" id="UP000595897"/>
    </source>
</evidence>
<reference evidence="4 5" key="1">
    <citation type="submission" date="2020-11" db="EMBL/GenBank/DDBJ databases">
        <title>Draft genome sequencing of a Lachnospiraceae strain isolated from anoxic soil subjected to BSD treatment.</title>
        <authorList>
            <person name="Uek A."/>
            <person name="Tonouchi A."/>
        </authorList>
    </citation>
    <scope>NUCLEOTIDE SEQUENCE [LARGE SCALE GENOMIC DNA]</scope>
    <source>
        <strain evidence="4 5">TB5</strain>
    </source>
</reference>
<evidence type="ECO:0000313" key="4">
    <source>
        <dbReference type="EMBL" id="BCN31641.1"/>
    </source>
</evidence>
<dbReference type="Proteomes" id="UP000595897">
    <property type="component" value="Chromosome"/>
</dbReference>
<dbReference type="Gene3D" id="1.10.357.10">
    <property type="entry name" value="Tetracycline Repressor, domain 2"/>
    <property type="match status" value="1"/>
</dbReference>
<dbReference type="SUPFAM" id="SSF46689">
    <property type="entry name" value="Homeodomain-like"/>
    <property type="match status" value="1"/>
</dbReference>
<evidence type="ECO:0000256" key="1">
    <source>
        <dbReference type="ARBA" id="ARBA00023125"/>
    </source>
</evidence>
<dbReference type="Pfam" id="PF14278">
    <property type="entry name" value="TetR_C_8"/>
    <property type="match status" value="1"/>
</dbReference>
<dbReference type="GO" id="GO:0003677">
    <property type="term" value="F:DNA binding"/>
    <property type="evidence" value="ECO:0007669"/>
    <property type="project" value="UniProtKB-UniRule"/>
</dbReference>